<keyword evidence="3" id="KW-1185">Reference proteome</keyword>
<evidence type="ECO:0000259" key="1">
    <source>
        <dbReference type="PROSITE" id="PS50042"/>
    </source>
</evidence>
<comment type="caution">
    <text evidence="2">The sequence shown here is derived from an EMBL/GenBank/DDBJ whole genome shotgun (WGS) entry which is preliminary data.</text>
</comment>
<dbReference type="Pfam" id="PF00027">
    <property type="entry name" value="cNMP_binding"/>
    <property type="match status" value="1"/>
</dbReference>
<sequence length="185" mass="21975">MLEWLRTQFSLSAAHWQRYATCFTRLEVPARTLLLREQEIAKRAFFIEKGCLRVWFTSQGKDVTFQFFFEQQTVSSLESFRQHTPSLFSIETIEPCVVWWVGRDDAYRLLVELAELPTQREKLAGMLFDRTRHYMEHCLSFIRDTPKQRYQQLLAQAPQVVQRVPQHYIASYLGISTVHLSRIKK</sequence>
<dbReference type="PROSITE" id="PS50042">
    <property type="entry name" value="CNMP_BINDING_3"/>
    <property type="match status" value="1"/>
</dbReference>
<dbReference type="Gene3D" id="2.60.120.10">
    <property type="entry name" value="Jelly Rolls"/>
    <property type="match status" value="1"/>
</dbReference>
<name>A0A7K1TAY0_9BACT</name>
<feature type="domain" description="Cyclic nucleotide-binding" evidence="1">
    <location>
        <begin position="34"/>
        <end position="110"/>
    </location>
</feature>
<dbReference type="CDD" id="cd00038">
    <property type="entry name" value="CAP_ED"/>
    <property type="match status" value="1"/>
</dbReference>
<evidence type="ECO:0000313" key="3">
    <source>
        <dbReference type="Proteomes" id="UP000441336"/>
    </source>
</evidence>
<organism evidence="2 3">
    <name type="scientific">Hymenobacter ginkgonis</name>
    <dbReference type="NCBI Taxonomy" id="2682976"/>
    <lineage>
        <taxon>Bacteria</taxon>
        <taxon>Pseudomonadati</taxon>
        <taxon>Bacteroidota</taxon>
        <taxon>Cytophagia</taxon>
        <taxon>Cytophagales</taxon>
        <taxon>Hymenobacteraceae</taxon>
        <taxon>Hymenobacter</taxon>
    </lineage>
</organism>
<dbReference type="InterPro" id="IPR018490">
    <property type="entry name" value="cNMP-bd_dom_sf"/>
</dbReference>
<dbReference type="EMBL" id="WQKZ01000001">
    <property type="protein sequence ID" value="MVN75543.1"/>
    <property type="molecule type" value="Genomic_DNA"/>
</dbReference>
<proteinExistence type="predicted"/>
<dbReference type="InterPro" id="IPR014710">
    <property type="entry name" value="RmlC-like_jellyroll"/>
</dbReference>
<accession>A0A7K1TAY0</accession>
<dbReference type="InterPro" id="IPR000595">
    <property type="entry name" value="cNMP-bd_dom"/>
</dbReference>
<reference evidence="2 3" key="1">
    <citation type="submission" date="2019-12" db="EMBL/GenBank/DDBJ databases">
        <title>Hymenobacter sp. HMF4947 Genome sequencing and assembly.</title>
        <authorList>
            <person name="Kang H."/>
            <person name="Cha I."/>
            <person name="Kim H."/>
            <person name="Joh K."/>
        </authorList>
    </citation>
    <scope>NUCLEOTIDE SEQUENCE [LARGE SCALE GENOMIC DNA]</scope>
    <source>
        <strain evidence="2 3">HMF4947</strain>
    </source>
</reference>
<gene>
    <name evidence="2" type="ORF">GO988_04315</name>
</gene>
<protein>
    <submittedName>
        <fullName evidence="2">Cyclic nucleotide-binding domain-containing protein</fullName>
    </submittedName>
</protein>
<evidence type="ECO:0000313" key="2">
    <source>
        <dbReference type="EMBL" id="MVN75543.1"/>
    </source>
</evidence>
<dbReference type="Proteomes" id="UP000441336">
    <property type="component" value="Unassembled WGS sequence"/>
</dbReference>
<dbReference type="RefSeq" id="WP_157562272.1">
    <property type="nucleotide sequence ID" value="NZ_WQKZ01000001.1"/>
</dbReference>
<dbReference type="SUPFAM" id="SSF51206">
    <property type="entry name" value="cAMP-binding domain-like"/>
    <property type="match status" value="1"/>
</dbReference>
<dbReference type="AlphaFoldDB" id="A0A7K1TAY0"/>